<dbReference type="GO" id="GO:0043186">
    <property type="term" value="C:P granule"/>
    <property type="evidence" value="ECO:0007669"/>
    <property type="project" value="TreeGrafter"/>
</dbReference>
<keyword evidence="8" id="KW-1185">Reference proteome</keyword>
<dbReference type="SMART" id="SM00333">
    <property type="entry name" value="TUDOR"/>
    <property type="match status" value="1"/>
</dbReference>
<dbReference type="Gene3D" id="3.30.420.610">
    <property type="entry name" value="LOTUS domain-like"/>
    <property type="match status" value="1"/>
</dbReference>
<name>A0AAW0X999_CHEQU</name>
<reference evidence="7 8" key="1">
    <citation type="journal article" date="2024" name="BMC Genomics">
        <title>Genome assembly of redclaw crayfish (Cherax quadricarinatus) provides insights into its immune adaptation and hypoxia tolerance.</title>
        <authorList>
            <person name="Liu Z."/>
            <person name="Zheng J."/>
            <person name="Li H."/>
            <person name="Fang K."/>
            <person name="Wang S."/>
            <person name="He J."/>
            <person name="Zhou D."/>
            <person name="Weng S."/>
            <person name="Chi M."/>
            <person name="Gu Z."/>
            <person name="He J."/>
            <person name="Li F."/>
            <person name="Wang M."/>
        </authorList>
    </citation>
    <scope>NUCLEOTIDE SEQUENCE [LARGE SCALE GENOMIC DNA]</scope>
    <source>
        <strain evidence="7">ZL_2023a</strain>
    </source>
</reference>
<dbReference type="PROSITE" id="PS50304">
    <property type="entry name" value="TUDOR"/>
    <property type="match status" value="1"/>
</dbReference>
<sequence length="679" mass="77636">MADPLDLLGLTPNEKKLHNQVTDCLKSILTALGGEAPMDKLITEYRKVVGEDIPFKLFKHGTVASFLQSINWIMRLQNRGGELHVKMVKDRDLENLQRMVREQKSERKAPKNHQPARHPRGPSAWVPTRTAARINQGQRPVRPSQGCDQAPKPNTAKTNVLTRPNDPKFNFPPYGAKQFPPKQTNLPQQPETFETKSLKSGHYYDDGNFILPRAIRGNQEKQFAPYYEVPPRFNMKNAEGKPVGKTHKQKLEEEVKRLNINETAIFRTIPWGKKKRSWVSTLTIGKIQVSSYPKDMEKPEDAEESVAKEALPLIQQMIRQKLPVTTDQDLLIKRIKEVNEPRSFSDVKKVREWVEPWGMNGELPLLRSCSVKPDTVSKQEVHLQLPPLKLPCSSFWDIFIRHIEDLSNIYFHLVGDEYSGAYSELATNMELHYMEEKNLAPVKNPQEGELYAASHDQSWFRVELLNVCGHTVEVRFVDHGDEEVIELTELHYLHKKFFDLPAQILKCSMAGLEYAKKNAGALALLQDLALGETLVAQIINRQEPVSVILFNTMTDEDININQKISDHIQMNFVEPVLPVAGGIAEVYLLHVTPMGDLYVQIESETYKVLEDLLDVARNRTAEMLGEDVNIDLTRLYLARFSEDGEWYRAAPRSNVDPDGKVFRCGLWTLVTQIEWNLAR</sequence>
<feature type="compositionally biased region" description="Basic residues" evidence="5">
    <location>
        <begin position="110"/>
        <end position="120"/>
    </location>
</feature>
<dbReference type="InterPro" id="IPR002999">
    <property type="entry name" value="Tudor"/>
</dbReference>
<dbReference type="AlphaFoldDB" id="A0AAW0X999"/>
<keyword evidence="4" id="KW-0221">Differentiation</keyword>
<dbReference type="Gene3D" id="2.40.50.90">
    <property type="match status" value="1"/>
</dbReference>
<evidence type="ECO:0000313" key="7">
    <source>
        <dbReference type="EMBL" id="KAK8735861.1"/>
    </source>
</evidence>
<dbReference type="Pfam" id="PF12872">
    <property type="entry name" value="OST-HTH"/>
    <property type="match status" value="1"/>
</dbReference>
<keyword evidence="2" id="KW-0963">Cytoplasm</keyword>
<evidence type="ECO:0000256" key="1">
    <source>
        <dbReference type="ARBA" id="ARBA00004496"/>
    </source>
</evidence>
<gene>
    <name evidence="7" type="ORF">OTU49_005352</name>
</gene>
<evidence type="ECO:0000256" key="3">
    <source>
        <dbReference type="ARBA" id="ARBA00022737"/>
    </source>
</evidence>
<dbReference type="EMBL" id="JARKIK010000046">
    <property type="protein sequence ID" value="KAK8735861.1"/>
    <property type="molecule type" value="Genomic_DNA"/>
</dbReference>
<evidence type="ECO:0000256" key="4">
    <source>
        <dbReference type="ARBA" id="ARBA00022871"/>
    </source>
</evidence>
<keyword evidence="4" id="KW-0744">Spermatogenesis</keyword>
<feature type="domain" description="Tudor" evidence="6">
    <location>
        <begin position="444"/>
        <end position="500"/>
    </location>
</feature>
<dbReference type="InterPro" id="IPR035437">
    <property type="entry name" value="SNase_OB-fold_sf"/>
</dbReference>
<dbReference type="Pfam" id="PF00567">
    <property type="entry name" value="TUDOR"/>
    <property type="match status" value="1"/>
</dbReference>
<dbReference type="GO" id="GO:0030719">
    <property type="term" value="P:P granule organization"/>
    <property type="evidence" value="ECO:0007669"/>
    <property type="project" value="TreeGrafter"/>
</dbReference>
<dbReference type="InterPro" id="IPR025605">
    <property type="entry name" value="OST-HTH/LOTUS_dom"/>
</dbReference>
<dbReference type="PANTHER" id="PTHR22948:SF29">
    <property type="entry name" value="FI02030P-RELATED"/>
    <property type="match status" value="1"/>
</dbReference>
<protein>
    <recommendedName>
        <fullName evidence="6">Tudor domain-containing protein</fullName>
    </recommendedName>
</protein>
<evidence type="ECO:0000256" key="5">
    <source>
        <dbReference type="SAM" id="MobiDB-lite"/>
    </source>
</evidence>
<feature type="region of interest" description="Disordered" evidence="5">
    <location>
        <begin position="102"/>
        <end position="167"/>
    </location>
</feature>
<dbReference type="PANTHER" id="PTHR22948">
    <property type="entry name" value="TUDOR DOMAIN CONTAINING PROTEIN"/>
    <property type="match status" value="1"/>
</dbReference>
<evidence type="ECO:0000259" key="6">
    <source>
        <dbReference type="PROSITE" id="PS50304"/>
    </source>
</evidence>
<accession>A0AAW0X999</accession>
<dbReference type="InterPro" id="IPR050621">
    <property type="entry name" value="Tudor_domain_containing"/>
</dbReference>
<dbReference type="GO" id="GO:0034587">
    <property type="term" value="P:piRNA processing"/>
    <property type="evidence" value="ECO:0007669"/>
    <property type="project" value="TreeGrafter"/>
</dbReference>
<organism evidence="7 8">
    <name type="scientific">Cherax quadricarinatus</name>
    <name type="common">Australian red claw crayfish</name>
    <dbReference type="NCBI Taxonomy" id="27406"/>
    <lineage>
        <taxon>Eukaryota</taxon>
        <taxon>Metazoa</taxon>
        <taxon>Ecdysozoa</taxon>
        <taxon>Arthropoda</taxon>
        <taxon>Crustacea</taxon>
        <taxon>Multicrustacea</taxon>
        <taxon>Malacostraca</taxon>
        <taxon>Eumalacostraca</taxon>
        <taxon>Eucarida</taxon>
        <taxon>Decapoda</taxon>
        <taxon>Pleocyemata</taxon>
        <taxon>Astacidea</taxon>
        <taxon>Parastacoidea</taxon>
        <taxon>Parastacidae</taxon>
        <taxon>Cherax</taxon>
    </lineage>
</organism>
<keyword evidence="3" id="KW-0677">Repeat</keyword>
<dbReference type="Gene3D" id="2.30.30.140">
    <property type="match status" value="1"/>
</dbReference>
<dbReference type="SUPFAM" id="SSF63748">
    <property type="entry name" value="Tudor/PWWP/MBT"/>
    <property type="match status" value="1"/>
</dbReference>
<evidence type="ECO:0000313" key="8">
    <source>
        <dbReference type="Proteomes" id="UP001445076"/>
    </source>
</evidence>
<comment type="caution">
    <text evidence="7">The sequence shown here is derived from an EMBL/GenBank/DDBJ whole genome shotgun (WGS) entry which is preliminary data.</text>
</comment>
<proteinExistence type="predicted"/>
<evidence type="ECO:0000256" key="2">
    <source>
        <dbReference type="ARBA" id="ARBA00022490"/>
    </source>
</evidence>
<dbReference type="GO" id="GO:0007283">
    <property type="term" value="P:spermatogenesis"/>
    <property type="evidence" value="ECO:0007669"/>
    <property type="project" value="UniProtKB-KW"/>
</dbReference>
<comment type="subcellular location">
    <subcellularLocation>
        <location evidence="1">Cytoplasm</location>
    </subcellularLocation>
</comment>
<dbReference type="InterPro" id="IPR041966">
    <property type="entry name" value="LOTUS-like"/>
</dbReference>
<dbReference type="Proteomes" id="UP001445076">
    <property type="component" value="Unassembled WGS sequence"/>
</dbReference>